<feature type="compositionally biased region" description="Polar residues" evidence="1">
    <location>
        <begin position="54"/>
        <end position="63"/>
    </location>
</feature>
<protein>
    <submittedName>
        <fullName evidence="4">Spore gernimation protein</fullName>
    </submittedName>
</protein>
<sequence>MQKRSLLFISLAMLLAVILSGCFQGEQSLDKKEEIDPPQNAEAVNDTELDKQNTVKQNENAEQNEGDRSSKTMERQLYLLDANGMVASQTLQLPQPESNEVASQALEYLVKGGPVTPKLPNGFQAVLPAGTEILGLNLKDNGEMIVNVSKDFENYQAENELKILQAMTYTLTQFEGVNDVKLQIEGQPQQSMPVNGTPIGEGYSRANGINFVKSDSVDLMKSKPVTLFYPSVQGDNQYFVPVTQYVDVEDQDIYGSMINTLLEGPGFDTNLQHVFNSQAELTNNPSLRNGVLEVMFSQDVLQNSQKQDDDKAVIADEVMETLVRTLTQDESVEAVEVKVEDVETLFNENGDPYTEPVTKQKFISTQKL</sequence>
<reference evidence="4 5" key="1">
    <citation type="submission" date="2019-07" db="EMBL/GenBank/DDBJ databases">
        <title>Genomic analysis of Lentibacillus sp. NKC851-2.</title>
        <authorList>
            <person name="Oh Y.J."/>
        </authorList>
    </citation>
    <scope>NUCLEOTIDE SEQUENCE [LARGE SCALE GENOMIC DNA]</scope>
    <source>
        <strain evidence="4 5">NKC851-2</strain>
    </source>
</reference>
<dbReference type="RefSeq" id="WP_142791801.1">
    <property type="nucleotide sequence ID" value="NZ_VJMZ01000001.1"/>
</dbReference>
<keyword evidence="2" id="KW-0732">Signal</keyword>
<gene>
    <name evidence="4" type="ORF">FH966_14885</name>
</gene>
<dbReference type="Proteomes" id="UP000319280">
    <property type="component" value="Unassembled WGS sequence"/>
</dbReference>
<dbReference type="AlphaFoldDB" id="A0A549YLW7"/>
<dbReference type="Pfam" id="PF10646">
    <property type="entry name" value="Germane"/>
    <property type="match status" value="2"/>
</dbReference>
<comment type="caution">
    <text evidence="4">The sequence shown here is derived from an EMBL/GenBank/DDBJ whole genome shotgun (WGS) entry which is preliminary data.</text>
</comment>
<evidence type="ECO:0000259" key="3">
    <source>
        <dbReference type="SMART" id="SM00909"/>
    </source>
</evidence>
<dbReference type="PROSITE" id="PS51257">
    <property type="entry name" value="PROKAR_LIPOPROTEIN"/>
    <property type="match status" value="1"/>
</dbReference>
<evidence type="ECO:0000313" key="4">
    <source>
        <dbReference type="EMBL" id="TRM12885.1"/>
    </source>
</evidence>
<evidence type="ECO:0000256" key="2">
    <source>
        <dbReference type="SAM" id="SignalP"/>
    </source>
</evidence>
<evidence type="ECO:0000313" key="5">
    <source>
        <dbReference type="Proteomes" id="UP000319280"/>
    </source>
</evidence>
<proteinExistence type="predicted"/>
<accession>A0A549YLW7</accession>
<feature type="domain" description="GerMN" evidence="3">
    <location>
        <begin position="102"/>
        <end position="193"/>
    </location>
</feature>
<name>A0A549YLW7_9BACI</name>
<feature type="chain" id="PRO_5021738234" evidence="2">
    <location>
        <begin position="26"/>
        <end position="368"/>
    </location>
</feature>
<feature type="region of interest" description="Disordered" evidence="1">
    <location>
        <begin position="30"/>
        <end position="71"/>
    </location>
</feature>
<dbReference type="EMBL" id="VJMZ01000001">
    <property type="protein sequence ID" value="TRM12885.1"/>
    <property type="molecule type" value="Genomic_DNA"/>
</dbReference>
<evidence type="ECO:0000256" key="1">
    <source>
        <dbReference type="SAM" id="MobiDB-lite"/>
    </source>
</evidence>
<dbReference type="SMART" id="SM00909">
    <property type="entry name" value="Germane"/>
    <property type="match status" value="2"/>
</dbReference>
<organism evidence="4 5">
    <name type="scientific">Lentibacillus cibarius</name>
    <dbReference type="NCBI Taxonomy" id="2583219"/>
    <lineage>
        <taxon>Bacteria</taxon>
        <taxon>Bacillati</taxon>
        <taxon>Bacillota</taxon>
        <taxon>Bacilli</taxon>
        <taxon>Bacillales</taxon>
        <taxon>Bacillaceae</taxon>
        <taxon>Lentibacillus</taxon>
    </lineage>
</organism>
<feature type="signal peptide" evidence="2">
    <location>
        <begin position="1"/>
        <end position="25"/>
    </location>
</feature>
<keyword evidence="5" id="KW-1185">Reference proteome</keyword>
<feature type="domain" description="GerMN" evidence="3">
    <location>
        <begin position="254"/>
        <end position="346"/>
    </location>
</feature>
<dbReference type="InterPro" id="IPR019606">
    <property type="entry name" value="GerMN"/>
</dbReference>